<dbReference type="PROSITE" id="PS00107">
    <property type="entry name" value="PROTEIN_KINASE_ATP"/>
    <property type="match status" value="1"/>
</dbReference>
<reference evidence="8" key="1">
    <citation type="submission" date="2021-01" db="EMBL/GenBank/DDBJ databases">
        <authorList>
            <person name="Corre E."/>
            <person name="Pelletier E."/>
            <person name="Niang G."/>
            <person name="Scheremetjew M."/>
            <person name="Finn R."/>
            <person name="Kale V."/>
            <person name="Holt S."/>
            <person name="Cochrane G."/>
            <person name="Meng A."/>
            <person name="Brown T."/>
            <person name="Cohen L."/>
        </authorList>
    </citation>
    <scope>NUCLEOTIDE SEQUENCE</scope>
    <source>
        <strain evidence="8">CCMP325</strain>
    </source>
</reference>
<feature type="compositionally biased region" description="Low complexity" evidence="5">
    <location>
        <begin position="62"/>
        <end position="73"/>
    </location>
</feature>
<evidence type="ECO:0000256" key="6">
    <source>
        <dbReference type="SAM" id="SignalP"/>
    </source>
</evidence>
<dbReference type="CDD" id="cd05117">
    <property type="entry name" value="STKc_CAMK"/>
    <property type="match status" value="1"/>
</dbReference>
<keyword evidence="6" id="KW-0732">Signal</keyword>
<dbReference type="SMART" id="SM00220">
    <property type="entry name" value="S_TKc"/>
    <property type="match status" value="1"/>
</dbReference>
<keyword evidence="4" id="KW-0418">Kinase</keyword>
<dbReference type="InterPro" id="IPR011009">
    <property type="entry name" value="Kinase-like_dom_sf"/>
</dbReference>
<dbReference type="GO" id="GO:0004674">
    <property type="term" value="F:protein serine/threonine kinase activity"/>
    <property type="evidence" value="ECO:0007669"/>
    <property type="project" value="UniProtKB-KW"/>
</dbReference>
<dbReference type="InterPro" id="IPR008271">
    <property type="entry name" value="Ser/Thr_kinase_AS"/>
</dbReference>
<protein>
    <recommendedName>
        <fullName evidence="7">Protein kinase domain-containing protein</fullName>
    </recommendedName>
</protein>
<feature type="binding site" evidence="3">
    <location>
        <position position="151"/>
    </location>
    <ligand>
        <name>ATP</name>
        <dbReference type="ChEBI" id="CHEBI:30616"/>
    </ligand>
</feature>
<dbReference type="SUPFAM" id="SSF56112">
    <property type="entry name" value="Protein kinase-like (PK-like)"/>
    <property type="match status" value="1"/>
</dbReference>
<name>A0A7S0HJB9_9CRYP</name>
<gene>
    <name evidence="8" type="ORF">HPHI1048_LOCUS8649</name>
</gene>
<evidence type="ECO:0000256" key="1">
    <source>
        <dbReference type="ARBA" id="ARBA00022741"/>
    </source>
</evidence>
<dbReference type="PANTHER" id="PTHR24347">
    <property type="entry name" value="SERINE/THREONINE-PROTEIN KINASE"/>
    <property type="match status" value="1"/>
</dbReference>
<dbReference type="InterPro" id="IPR017441">
    <property type="entry name" value="Protein_kinase_ATP_BS"/>
</dbReference>
<feature type="compositionally biased region" description="Polar residues" evidence="5">
    <location>
        <begin position="85"/>
        <end position="96"/>
    </location>
</feature>
<dbReference type="PROSITE" id="PS50011">
    <property type="entry name" value="PROTEIN_KINASE_DOM"/>
    <property type="match status" value="1"/>
</dbReference>
<evidence type="ECO:0000256" key="2">
    <source>
        <dbReference type="ARBA" id="ARBA00022840"/>
    </source>
</evidence>
<feature type="chain" id="PRO_5031378859" description="Protein kinase domain-containing protein" evidence="6">
    <location>
        <begin position="25"/>
        <end position="439"/>
    </location>
</feature>
<keyword evidence="4" id="KW-0723">Serine/threonine-protein kinase</keyword>
<evidence type="ECO:0000256" key="3">
    <source>
        <dbReference type="PROSITE-ProRule" id="PRU10141"/>
    </source>
</evidence>
<evidence type="ECO:0000313" key="8">
    <source>
        <dbReference type="EMBL" id="CAD8480774.1"/>
    </source>
</evidence>
<feature type="domain" description="Protein kinase" evidence="7">
    <location>
        <begin position="122"/>
        <end position="401"/>
    </location>
</feature>
<dbReference type="FunFam" id="1.10.510.10:FF:000571">
    <property type="entry name" value="Maternal embryonic leucine zipper kinase"/>
    <property type="match status" value="1"/>
</dbReference>
<evidence type="ECO:0000259" key="7">
    <source>
        <dbReference type="PROSITE" id="PS50011"/>
    </source>
</evidence>
<sequence>MSRKAQMAGSAAILLLILVPCVCGDAVSASIHAATPPTHSKRMPAREVSHVDVTQSPPVAPVPTAAPAAPVSSRRTRAGVPISREVSTVDVTQQNTEDLKLRQGHEATPQQGKSEEWLSELGELGDVLGVGSFSVVHAAKNLTSGQILAVKIVRIPHDNPIFVKRLKREVSILQEIDHPNIVKLVRVHETPDCCRMVTERCFGGELFSLLEGIEFEADGVRNWVSPDGKVIQFTESCIVDIVYQVLSAVKYLHDRKIVHRDLKLENVLLVEDYKEGIFPLVKVVDFGFAKVLKEDEKLISACGSPHYASPEVVGAKNTGVGYRFECDMWAMGVICYTLLCCQYPFDGDSDVDVINRVQKGEFEFPDHVKISPEAEDFVRGLVCVDISKRTTAKEALKHPWIVKNIEQTKMALSSMKGNPDSFGNLMALRSGDACDASND</sequence>
<dbReference type="GO" id="GO:0005524">
    <property type="term" value="F:ATP binding"/>
    <property type="evidence" value="ECO:0007669"/>
    <property type="project" value="UniProtKB-UniRule"/>
</dbReference>
<accession>A0A7S0HJB9</accession>
<feature type="region of interest" description="Disordered" evidence="5">
    <location>
        <begin position="35"/>
        <end position="114"/>
    </location>
</feature>
<evidence type="ECO:0000256" key="4">
    <source>
        <dbReference type="RuleBase" id="RU000304"/>
    </source>
</evidence>
<keyword evidence="2 3" id="KW-0067">ATP-binding</keyword>
<keyword evidence="4" id="KW-0808">Transferase</keyword>
<dbReference type="InterPro" id="IPR000719">
    <property type="entry name" value="Prot_kinase_dom"/>
</dbReference>
<dbReference type="Pfam" id="PF00069">
    <property type="entry name" value="Pkinase"/>
    <property type="match status" value="1"/>
</dbReference>
<dbReference type="EMBL" id="HBEO01012685">
    <property type="protein sequence ID" value="CAD8480774.1"/>
    <property type="molecule type" value="Transcribed_RNA"/>
</dbReference>
<dbReference type="AlphaFoldDB" id="A0A7S0HJB9"/>
<proteinExistence type="inferred from homology"/>
<dbReference type="Gene3D" id="1.10.510.10">
    <property type="entry name" value="Transferase(Phosphotransferase) domain 1"/>
    <property type="match status" value="1"/>
</dbReference>
<dbReference type="PROSITE" id="PS00108">
    <property type="entry name" value="PROTEIN_KINASE_ST"/>
    <property type="match status" value="1"/>
</dbReference>
<keyword evidence="1 3" id="KW-0547">Nucleotide-binding</keyword>
<evidence type="ECO:0000256" key="5">
    <source>
        <dbReference type="SAM" id="MobiDB-lite"/>
    </source>
</evidence>
<organism evidence="8">
    <name type="scientific">Hanusia phi</name>
    <dbReference type="NCBI Taxonomy" id="3032"/>
    <lineage>
        <taxon>Eukaryota</taxon>
        <taxon>Cryptophyceae</taxon>
        <taxon>Pyrenomonadales</taxon>
        <taxon>Geminigeraceae</taxon>
        <taxon>Hanusia</taxon>
    </lineage>
</organism>
<feature type="signal peptide" evidence="6">
    <location>
        <begin position="1"/>
        <end position="24"/>
    </location>
</feature>
<comment type="similarity">
    <text evidence="4">Belongs to the protein kinase superfamily.</text>
</comment>